<accession>A0A3D9SSB7</accession>
<comment type="caution">
    <text evidence="2">The sequence shown here is derived from an EMBL/GenBank/DDBJ whole genome shotgun (WGS) entry which is preliminary data.</text>
</comment>
<evidence type="ECO:0000313" key="3">
    <source>
        <dbReference type="Proteomes" id="UP000256661"/>
    </source>
</evidence>
<sequence length="616" mass="63465">MWIGGVRVPDGEKFVKGAPLRKSSRHTAIPAIALAVAAPLVVSTPVTAHADPAPAGCPAPVPVAQVGDGTTGWGLTVSKGTTPERFTVKVQGVLKDGIAPGVDMILAEADSPALDKAGSIWAGMSGSPVYTQDGRLLGAVGYGFSGTSKLAGITPAQAMYDILKKPEQARAAQASKPARLPASLQRTLVSRGLVSASAAQSGPSRLPLPLAISGLSQKRVDHLNRKLAREGAKVRMFRTGAASGRPAGAGEVVPGGNFGVLQSYGTVTWGAIGTTTAVCDGRALAFGHPYFTDFFGSPMPGGPVRLTAVTGDAVAVVPDSSYGAFKLANFGGIAGTLTQDRGAGVAARLGAGPASTPIRAKATADGTTRTGLTHVNRTVDVPDLAASQLWSSLDGARDQITAGTSLTSWKVRGVAAGKPFEFTVANRFADRSDATLEAGVDIATKLAVLADNPYTAVRFTGLELVASANGSYGQYTLRGMQVKQGGKWVPFKLDRGVRAAAGKTLTLRAVLGAYRGPVKTVEYRFQVPKKLKGKSASIAFGGGLDLSSGAMDCLTGQADGCGPRSFADLLTKVRTVPRNDALIARFSHGRGGPTFTQQKLLNHIVGGEFSFAVHVR</sequence>
<dbReference type="InterPro" id="IPR009003">
    <property type="entry name" value="Peptidase_S1_PA"/>
</dbReference>
<dbReference type="Proteomes" id="UP000256661">
    <property type="component" value="Unassembled WGS sequence"/>
</dbReference>
<evidence type="ECO:0000313" key="2">
    <source>
        <dbReference type="EMBL" id="REE95855.1"/>
    </source>
</evidence>
<dbReference type="EMBL" id="QTTT01000001">
    <property type="protein sequence ID" value="REE95855.1"/>
    <property type="molecule type" value="Genomic_DNA"/>
</dbReference>
<evidence type="ECO:0000259" key="1">
    <source>
        <dbReference type="PROSITE" id="PS51494"/>
    </source>
</evidence>
<dbReference type="Pfam" id="PF05580">
    <property type="entry name" value="Peptidase_S55"/>
    <property type="match status" value="1"/>
</dbReference>
<name>A0A3D9SSB7_9ACTN</name>
<protein>
    <submittedName>
        <fullName evidence="2">SpoIVB peptidase S55</fullName>
    </submittedName>
</protein>
<reference evidence="2 3" key="1">
    <citation type="submission" date="2018-08" db="EMBL/GenBank/DDBJ databases">
        <title>Sequencing the genomes of 1000 actinobacteria strains.</title>
        <authorList>
            <person name="Klenk H.-P."/>
        </authorList>
    </citation>
    <scope>NUCLEOTIDE SEQUENCE [LARGE SCALE GENOMIC DNA]</scope>
    <source>
        <strain evidence="2 3">DSM 43927</strain>
    </source>
</reference>
<dbReference type="PROSITE" id="PS51494">
    <property type="entry name" value="SPOIVB"/>
    <property type="match status" value="1"/>
</dbReference>
<feature type="domain" description="Peptidase S55" evidence="1">
    <location>
        <begin position="1"/>
        <end position="175"/>
    </location>
</feature>
<organism evidence="2 3">
    <name type="scientific">Thermomonospora umbrina</name>
    <dbReference type="NCBI Taxonomy" id="111806"/>
    <lineage>
        <taxon>Bacteria</taxon>
        <taxon>Bacillati</taxon>
        <taxon>Actinomycetota</taxon>
        <taxon>Actinomycetes</taxon>
        <taxon>Streptosporangiales</taxon>
        <taxon>Thermomonosporaceae</taxon>
        <taxon>Thermomonospora</taxon>
    </lineage>
</organism>
<proteinExistence type="predicted"/>
<dbReference type="AlphaFoldDB" id="A0A3D9SSB7"/>
<gene>
    <name evidence="2" type="ORF">DFJ69_1269</name>
</gene>
<dbReference type="InterPro" id="IPR008763">
    <property type="entry name" value="Peptidase_S55"/>
</dbReference>
<dbReference type="SUPFAM" id="SSF50494">
    <property type="entry name" value="Trypsin-like serine proteases"/>
    <property type="match status" value="1"/>
</dbReference>
<keyword evidence="3" id="KW-1185">Reference proteome</keyword>